<dbReference type="SUPFAM" id="SSF47781">
    <property type="entry name" value="RuvA domain 2-like"/>
    <property type="match status" value="1"/>
</dbReference>
<dbReference type="GO" id="GO:0015627">
    <property type="term" value="C:type II protein secretion system complex"/>
    <property type="evidence" value="ECO:0007669"/>
    <property type="project" value="TreeGrafter"/>
</dbReference>
<dbReference type="EMBL" id="CP049863">
    <property type="protein sequence ID" value="QIK64653.1"/>
    <property type="molecule type" value="Genomic_DNA"/>
</dbReference>
<feature type="domain" description="Helix-hairpin-helix DNA-binding motif class 1" evidence="1">
    <location>
        <begin position="119"/>
        <end position="138"/>
    </location>
</feature>
<gene>
    <name evidence="2" type="ORF">G7068_01980</name>
</gene>
<evidence type="ECO:0000313" key="3">
    <source>
        <dbReference type="Proteomes" id="UP000502677"/>
    </source>
</evidence>
<protein>
    <submittedName>
        <fullName evidence="2">ComEA family DNA-binding protein</fullName>
    </submittedName>
</protein>
<reference evidence="2 3" key="1">
    <citation type="submission" date="2020-03" db="EMBL/GenBank/DDBJ databases">
        <title>Leucobacter sp. nov., isolated from beetles.</title>
        <authorList>
            <person name="Hyun D.-W."/>
            <person name="Bae J.-W."/>
        </authorList>
    </citation>
    <scope>NUCLEOTIDE SEQUENCE [LARGE SCALE GENOMIC DNA]</scope>
    <source>
        <strain evidence="2 3">HDW9C</strain>
    </source>
</reference>
<keyword evidence="3" id="KW-1185">Reference proteome</keyword>
<dbReference type="InterPro" id="IPR019554">
    <property type="entry name" value="Soluble_ligand-bd"/>
</dbReference>
<dbReference type="GO" id="GO:0006281">
    <property type="term" value="P:DNA repair"/>
    <property type="evidence" value="ECO:0007669"/>
    <property type="project" value="InterPro"/>
</dbReference>
<dbReference type="AlphaFoldDB" id="A0A6G7XJD2"/>
<dbReference type="SMART" id="SM00278">
    <property type="entry name" value="HhH1"/>
    <property type="match status" value="2"/>
</dbReference>
<dbReference type="GO" id="GO:0015628">
    <property type="term" value="P:protein secretion by the type II secretion system"/>
    <property type="evidence" value="ECO:0007669"/>
    <property type="project" value="TreeGrafter"/>
</dbReference>
<dbReference type="Gene3D" id="1.10.150.320">
    <property type="entry name" value="Photosystem II 12 kDa extrinsic protein"/>
    <property type="match status" value="1"/>
</dbReference>
<dbReference type="InterPro" id="IPR051675">
    <property type="entry name" value="Endo/Exo/Phosphatase_dom_1"/>
</dbReference>
<dbReference type="InterPro" id="IPR010994">
    <property type="entry name" value="RuvA_2-like"/>
</dbReference>
<accession>A0A6G7XJD2</accession>
<dbReference type="Pfam" id="PF12836">
    <property type="entry name" value="HHH_3"/>
    <property type="match status" value="1"/>
</dbReference>
<dbReference type="Gene3D" id="3.10.560.10">
    <property type="entry name" value="Outer membrane lipoprotein wza domain like"/>
    <property type="match status" value="1"/>
</dbReference>
<proteinExistence type="predicted"/>
<dbReference type="PANTHER" id="PTHR21180">
    <property type="entry name" value="ENDONUCLEASE/EXONUCLEASE/PHOSPHATASE FAMILY DOMAIN-CONTAINING PROTEIN 1"/>
    <property type="match status" value="1"/>
</dbReference>
<evidence type="ECO:0000259" key="1">
    <source>
        <dbReference type="SMART" id="SM00278"/>
    </source>
</evidence>
<dbReference type="PANTHER" id="PTHR21180:SF32">
    <property type="entry name" value="ENDONUCLEASE_EXONUCLEASE_PHOSPHATASE FAMILY DOMAIN-CONTAINING PROTEIN 1"/>
    <property type="match status" value="1"/>
</dbReference>
<feature type="domain" description="Helix-hairpin-helix DNA-binding motif class 1" evidence="1">
    <location>
        <begin position="149"/>
        <end position="168"/>
    </location>
</feature>
<dbReference type="InterPro" id="IPR003583">
    <property type="entry name" value="Hlx-hairpin-Hlx_DNA-bd_motif"/>
</dbReference>
<dbReference type="Proteomes" id="UP000502677">
    <property type="component" value="Chromosome"/>
</dbReference>
<keyword evidence="2" id="KW-0238">DNA-binding</keyword>
<sequence length="171" mass="17202">MPSGTRAASPADTPASQPTPAKIFVHVVGEVAKPGLVELAPGTRVAEAVTAAGGATPAAVLDAVNLARVTSDGEQIVVPNAEQVAAGIQTSPSAVQSTSEGASQGPSGSLVNLNTADAALLETLPRIGPSLAQRILDWRQANGAFATIDQLMEVSGVGAKTFEGLRERVTV</sequence>
<evidence type="ECO:0000313" key="2">
    <source>
        <dbReference type="EMBL" id="QIK64653.1"/>
    </source>
</evidence>
<name>A0A6G7XJD2_9MICO</name>
<organism evidence="2 3">
    <name type="scientific">Leucobacter viscericola</name>
    <dbReference type="NCBI Taxonomy" id="2714935"/>
    <lineage>
        <taxon>Bacteria</taxon>
        <taxon>Bacillati</taxon>
        <taxon>Actinomycetota</taxon>
        <taxon>Actinomycetes</taxon>
        <taxon>Micrococcales</taxon>
        <taxon>Microbacteriaceae</taxon>
        <taxon>Leucobacter</taxon>
    </lineage>
</organism>
<dbReference type="KEGG" id="lvi:G7068_01980"/>
<dbReference type="Pfam" id="PF10531">
    <property type="entry name" value="SLBB"/>
    <property type="match status" value="1"/>
</dbReference>
<dbReference type="GO" id="GO:0003677">
    <property type="term" value="F:DNA binding"/>
    <property type="evidence" value="ECO:0007669"/>
    <property type="project" value="UniProtKB-KW"/>
</dbReference>